<accession>A0A4P6PV71</accession>
<name>A0A4P6PV71_9ACTN</name>
<dbReference type="Proteomes" id="UP000292235">
    <property type="component" value="Chromosome"/>
</dbReference>
<dbReference type="Gene3D" id="3.40.50.720">
    <property type="entry name" value="NAD(P)-binding Rossmann-like Domain"/>
    <property type="match status" value="1"/>
</dbReference>
<proteinExistence type="predicted"/>
<evidence type="ECO:0000313" key="1">
    <source>
        <dbReference type="EMBL" id="QBI51925.1"/>
    </source>
</evidence>
<evidence type="ECO:0008006" key="3">
    <source>
        <dbReference type="Google" id="ProtNLM"/>
    </source>
</evidence>
<dbReference type="KEGG" id="strr:EKD16_00520"/>
<dbReference type="AlphaFoldDB" id="A0A4P6PV71"/>
<organism evidence="1 2">
    <name type="scientific">Streptomonospora litoralis</name>
    <dbReference type="NCBI Taxonomy" id="2498135"/>
    <lineage>
        <taxon>Bacteria</taxon>
        <taxon>Bacillati</taxon>
        <taxon>Actinomycetota</taxon>
        <taxon>Actinomycetes</taxon>
        <taxon>Streptosporangiales</taxon>
        <taxon>Nocardiopsidaceae</taxon>
        <taxon>Streptomonospora</taxon>
    </lineage>
</organism>
<dbReference type="Gene3D" id="3.90.180.10">
    <property type="entry name" value="Medium-chain alcohol dehydrogenases, catalytic domain"/>
    <property type="match status" value="1"/>
</dbReference>
<dbReference type="RefSeq" id="WP_207391402.1">
    <property type="nucleotide sequence ID" value="NZ_CP036455.1"/>
</dbReference>
<evidence type="ECO:0000313" key="2">
    <source>
        <dbReference type="Proteomes" id="UP000292235"/>
    </source>
</evidence>
<gene>
    <name evidence="1" type="ORF">EKD16_00520</name>
</gene>
<keyword evidence="2" id="KW-1185">Reference proteome</keyword>
<dbReference type="Pfam" id="PF13602">
    <property type="entry name" value="ADH_zinc_N_2"/>
    <property type="match status" value="1"/>
</dbReference>
<dbReference type="EMBL" id="CP036455">
    <property type="protein sequence ID" value="QBI51925.1"/>
    <property type="molecule type" value="Genomic_DNA"/>
</dbReference>
<sequence>MEIDSRVWWFVGVHPTRANLAKSVQPGPYSVLMARPVTKDLDEVARAAGRGALRPLIARTVPLSQAIPALTELEQNRIGKRGKLIVAPD</sequence>
<protein>
    <recommendedName>
        <fullName evidence="3">Zinc-binding dehydrogenase</fullName>
    </recommendedName>
</protein>
<reference evidence="1 2" key="1">
    <citation type="submission" date="2019-02" db="EMBL/GenBank/DDBJ databases">
        <authorList>
            <person name="Khodamoradi S."/>
            <person name="Hahnke R.L."/>
            <person name="Kaempfer P."/>
            <person name="Schumann P."/>
            <person name="Rohde M."/>
            <person name="Steinert M."/>
            <person name="Luzhetskyy A."/>
            <person name="Wink J."/>
            <person name="Ruckert C."/>
        </authorList>
    </citation>
    <scope>NUCLEOTIDE SEQUENCE [LARGE SCALE GENOMIC DNA]</scope>
    <source>
        <strain evidence="1 2">M2</strain>
    </source>
</reference>